<evidence type="ECO:0000259" key="4">
    <source>
        <dbReference type="PROSITE" id="PS51444"/>
    </source>
</evidence>
<proteinExistence type="inferred from homology"/>
<accession>A0AAD7U5P4</accession>
<feature type="domain" description="PH" evidence="3">
    <location>
        <begin position="28"/>
        <end position="133"/>
    </location>
</feature>
<organism evidence="5 6">
    <name type="scientific">Chrysophaeum taylorii</name>
    <dbReference type="NCBI Taxonomy" id="2483200"/>
    <lineage>
        <taxon>Eukaryota</taxon>
        <taxon>Sar</taxon>
        <taxon>Stramenopiles</taxon>
        <taxon>Ochrophyta</taxon>
        <taxon>Pelagophyceae</taxon>
        <taxon>Pelagomonadales</taxon>
        <taxon>Pelagomonadaceae</taxon>
        <taxon>Chrysophaeum</taxon>
    </lineage>
</organism>
<dbReference type="PANTHER" id="PTHR13015:SF0">
    <property type="entry name" value="WASH COMPLEX SUBUNIT 3"/>
    <property type="match status" value="1"/>
</dbReference>
<dbReference type="InterPro" id="IPR001849">
    <property type="entry name" value="PH_domain"/>
</dbReference>
<feature type="domain" description="PH" evidence="3">
    <location>
        <begin position="288"/>
        <end position="375"/>
    </location>
</feature>
<dbReference type="InterPro" id="IPR019309">
    <property type="entry name" value="WASHC3"/>
</dbReference>
<dbReference type="EMBL" id="JAQMWT010000677">
    <property type="protein sequence ID" value="KAJ8598315.1"/>
    <property type="molecule type" value="Genomic_DNA"/>
</dbReference>
<dbReference type="InterPro" id="IPR042201">
    <property type="entry name" value="FH2_Formin_sf"/>
</dbReference>
<evidence type="ECO:0000256" key="1">
    <source>
        <dbReference type="ARBA" id="ARBA00006290"/>
    </source>
</evidence>
<feature type="region of interest" description="Disordered" evidence="2">
    <location>
        <begin position="812"/>
        <end position="843"/>
    </location>
</feature>
<dbReference type="PROSITE" id="PS50003">
    <property type="entry name" value="PH_DOMAIN"/>
    <property type="match status" value="2"/>
</dbReference>
<evidence type="ECO:0000313" key="5">
    <source>
        <dbReference type="EMBL" id="KAJ8598315.1"/>
    </source>
</evidence>
<dbReference type="Pfam" id="PF00169">
    <property type="entry name" value="PH"/>
    <property type="match status" value="1"/>
</dbReference>
<feature type="region of interest" description="Disordered" evidence="2">
    <location>
        <begin position="1355"/>
        <end position="1382"/>
    </location>
</feature>
<evidence type="ECO:0000256" key="2">
    <source>
        <dbReference type="SAM" id="MobiDB-lite"/>
    </source>
</evidence>
<dbReference type="Pfam" id="PF02181">
    <property type="entry name" value="FH2"/>
    <property type="match status" value="1"/>
</dbReference>
<gene>
    <name evidence="5" type="ORF">CTAYLR_007541</name>
</gene>
<dbReference type="SUPFAM" id="SSF50729">
    <property type="entry name" value="PH domain-like"/>
    <property type="match status" value="3"/>
</dbReference>
<feature type="compositionally biased region" description="Acidic residues" evidence="2">
    <location>
        <begin position="1371"/>
        <end position="1382"/>
    </location>
</feature>
<dbReference type="InterPro" id="IPR011993">
    <property type="entry name" value="PH-like_dom_sf"/>
</dbReference>
<dbReference type="SMART" id="SM00233">
    <property type="entry name" value="PH"/>
    <property type="match status" value="3"/>
</dbReference>
<dbReference type="GO" id="GO:0071203">
    <property type="term" value="C:WASH complex"/>
    <property type="evidence" value="ECO:0007669"/>
    <property type="project" value="InterPro"/>
</dbReference>
<dbReference type="PROSITE" id="PS51444">
    <property type="entry name" value="FH2"/>
    <property type="match status" value="1"/>
</dbReference>
<dbReference type="Gene3D" id="2.30.29.30">
    <property type="entry name" value="Pleckstrin-homology domain (PH domain)/Phosphotyrosine-binding domain (PTB)"/>
    <property type="match status" value="3"/>
</dbReference>
<comment type="caution">
    <text evidence="5">The sequence shown here is derived from an EMBL/GenBank/DDBJ whole genome shotgun (WGS) entry which is preliminary data.</text>
</comment>
<dbReference type="GO" id="GO:0006887">
    <property type="term" value="P:exocytosis"/>
    <property type="evidence" value="ECO:0007669"/>
    <property type="project" value="TreeGrafter"/>
</dbReference>
<sequence length="1382" mass="152750">MSGDGYDGVFGENRGSVVEGACPLYTNRREMRGWLYKASGGRWKKHFDRRHFVMEVGRLRYWKDESKKSGCKGEILLQEIVEVVWSCRSDEKFPPAECRFEVRTRERDWCLAVAPDAMDAKREWVEALSAASGAPILEAGELSAWLWMRKAVRELGWKQRLVTSEGDSLRVYKTRGGPCVAEYGPLRSARVERTAASGRFASDKELVRFTARFGETSVEFACGTEEERDRWLSHIQEKGERSLATTEEEEEEEASCEIFVEHASFGFLRCARCGVPRASHWTPPEPCRAFREGWLRVGSRRHYARLAGSELRWFHSEAVREPEARDVVDLDAVLARDEDDPHLFGVATARRKLVARAESRQAREAWLAALLEAQRWARQALQWRIQHETNAPALRERAEKLPPLEIATEPLGGRSRLAALAQRLSFADPQTIRRSEGVVSRRVGDTLRRLTSQHSLEAADARAHAVACVDCFLPLLADSECALKLCARVFDHGHQSPLELLADYALRSFAPALSEPREIAHAAATCLRLAELCARSRDGHAAVVEALRSLWDPLAARLAEAEMVFQLADDAPLPFVAALVDLVCTVATKPPGSRPRDVADRLKLLAELGRAGVLGALRKLRDAAPHLEDAENDDDDDDDDGMMRESLRGLSRARAAAAVRAMVARVDAREKSDEREATARVRDAARLVIADPLPARVAALTAHLEAALLAEPNPNALKALLSATSLLSRRAAKEAAAAAAPVAEEVKKEQRRRPAEEEEAKKEACPDTARVDAKHPAALAQLFAAKRADEIRPPQKKEAPAALAQLFAAKRADEIRPPQKKEAPEAPPPPPEEEEEEEKKDDVYSKYRKLKLMGMPEPLLRLKIQAEGLDPAKVFGGGDSQEKSFEQKEDPRLEKYRRLKKMGLPEANLRLKMQAEGLDPAQLFEATPAAKEKEEALKPAALGASPSVALRPVWWTPLDKEHWKASWWAKDDDPSKLETARAAVVARLDRLEKSFAKAPAKVVVAAPKEKAPPSASALDPKRVQAVAVALRKLKEANLGEPEALASAVSASLSGDEMDEETINLVLRSVLPPSPEADDEELEAIRQAPNHRGDEEAFVLGARTLCPRLRAHLGLAKARVTCDERVADAAGRTLRMKCAVDAVQASETFKAILRLALFAGNALNHAAASRQAAGVKLEALDKLSAAKPSVPSFSSALDFVVQVASETPDCPDPLRLADELAGPLDAIRRDEPIDDVLQTLRADADLASSEDHLKPWAQSLRRRADDLERDRDEIDSRAKRLLLYYGEDDDVQAAAWFENLRDRVHVVDTIARDLEAAKRRRQKQSTTTKQQDDAIEPGLSVLSEVATATFRIVRRASTRPAAHDDAGLIDDLLGDSDDEWTTS</sequence>
<dbReference type="PANTHER" id="PTHR13015">
    <property type="entry name" value="PROTEIN AD-016-RELATED"/>
    <property type="match status" value="1"/>
</dbReference>
<feature type="compositionally biased region" description="Basic and acidic residues" evidence="2">
    <location>
        <begin position="812"/>
        <end position="824"/>
    </location>
</feature>
<protein>
    <recommendedName>
        <fullName evidence="7">Formin-like protein</fullName>
    </recommendedName>
</protein>
<dbReference type="Gene3D" id="1.20.58.2220">
    <property type="entry name" value="Formin, FH2 domain"/>
    <property type="match status" value="1"/>
</dbReference>
<dbReference type="SMART" id="SM00498">
    <property type="entry name" value="FH2"/>
    <property type="match status" value="1"/>
</dbReference>
<dbReference type="CDD" id="cd00821">
    <property type="entry name" value="PH"/>
    <property type="match status" value="1"/>
</dbReference>
<feature type="domain" description="FH2" evidence="4">
    <location>
        <begin position="940"/>
        <end position="1332"/>
    </location>
</feature>
<name>A0AAD7U5P4_9STRA</name>
<dbReference type="InterPro" id="IPR015425">
    <property type="entry name" value="FH2_Formin"/>
</dbReference>
<keyword evidence="6" id="KW-1185">Reference proteome</keyword>
<evidence type="ECO:0000259" key="3">
    <source>
        <dbReference type="PROSITE" id="PS50003"/>
    </source>
</evidence>
<evidence type="ECO:0000313" key="6">
    <source>
        <dbReference type="Proteomes" id="UP001230188"/>
    </source>
</evidence>
<reference evidence="5" key="1">
    <citation type="submission" date="2023-01" db="EMBL/GenBank/DDBJ databases">
        <title>Metagenome sequencing of chrysophaentin producing Chrysophaeum taylorii.</title>
        <authorList>
            <person name="Davison J."/>
            <person name="Bewley C."/>
        </authorList>
    </citation>
    <scope>NUCLEOTIDE SEQUENCE</scope>
    <source>
        <strain evidence="5">NIES-1699</strain>
    </source>
</reference>
<feature type="compositionally biased region" description="Basic and acidic residues" evidence="2">
    <location>
        <begin position="744"/>
        <end position="773"/>
    </location>
</feature>
<feature type="region of interest" description="Disordered" evidence="2">
    <location>
        <begin position="737"/>
        <end position="773"/>
    </location>
</feature>
<comment type="similarity">
    <text evidence="1">Belongs to the CCDC53 family.</text>
</comment>
<dbReference type="GO" id="GO:0030041">
    <property type="term" value="P:actin filament polymerization"/>
    <property type="evidence" value="ECO:0007669"/>
    <property type="project" value="TreeGrafter"/>
</dbReference>
<dbReference type="Proteomes" id="UP001230188">
    <property type="component" value="Unassembled WGS sequence"/>
</dbReference>
<dbReference type="SUPFAM" id="SSF101447">
    <property type="entry name" value="Formin homology 2 domain (FH2 domain)"/>
    <property type="match status" value="1"/>
</dbReference>
<dbReference type="Pfam" id="PF10152">
    <property type="entry name" value="CCDC53"/>
    <property type="match status" value="1"/>
</dbReference>
<evidence type="ECO:0008006" key="7">
    <source>
        <dbReference type="Google" id="ProtNLM"/>
    </source>
</evidence>